<reference evidence="1" key="1">
    <citation type="submission" date="2020-06" db="EMBL/GenBank/DDBJ databases">
        <title>Draft genome of Bugula neritina, a colonial animal packing powerful symbionts and potential medicines.</title>
        <authorList>
            <person name="Rayko M."/>
        </authorList>
    </citation>
    <scope>NUCLEOTIDE SEQUENCE [LARGE SCALE GENOMIC DNA]</scope>
    <source>
        <strain evidence="1">Kwan_BN1</strain>
    </source>
</reference>
<gene>
    <name evidence="1" type="ORF">EB796_006040</name>
</gene>
<organism evidence="1 2">
    <name type="scientific">Bugula neritina</name>
    <name type="common">Brown bryozoan</name>
    <name type="synonym">Sertularia neritina</name>
    <dbReference type="NCBI Taxonomy" id="10212"/>
    <lineage>
        <taxon>Eukaryota</taxon>
        <taxon>Metazoa</taxon>
        <taxon>Spiralia</taxon>
        <taxon>Lophotrochozoa</taxon>
        <taxon>Bryozoa</taxon>
        <taxon>Gymnolaemata</taxon>
        <taxon>Cheilostomatida</taxon>
        <taxon>Flustrina</taxon>
        <taxon>Buguloidea</taxon>
        <taxon>Bugulidae</taxon>
        <taxon>Bugula</taxon>
    </lineage>
</organism>
<keyword evidence="2" id="KW-1185">Reference proteome</keyword>
<proteinExistence type="predicted"/>
<name>A0A7J7KBQ3_BUGNE</name>
<evidence type="ECO:0000313" key="2">
    <source>
        <dbReference type="Proteomes" id="UP000593567"/>
    </source>
</evidence>
<comment type="caution">
    <text evidence="1">The sequence shown here is derived from an EMBL/GenBank/DDBJ whole genome shotgun (WGS) entry which is preliminary data.</text>
</comment>
<dbReference type="Proteomes" id="UP000593567">
    <property type="component" value="Unassembled WGS sequence"/>
</dbReference>
<accession>A0A7J7KBQ3</accession>
<evidence type="ECO:0000313" key="1">
    <source>
        <dbReference type="EMBL" id="KAF6035645.1"/>
    </source>
</evidence>
<dbReference type="EMBL" id="VXIV02000849">
    <property type="protein sequence ID" value="KAF6035645.1"/>
    <property type="molecule type" value="Genomic_DNA"/>
</dbReference>
<dbReference type="AlphaFoldDB" id="A0A7J7KBQ3"/>
<sequence>MQILGYISPISFTFNIRKYVKEMFKTDKMEAQYVCKLLLYHNLRLQLFKLLQISHLKAALSSLHLAQVPGTIALL</sequence>
<protein>
    <submittedName>
        <fullName evidence="1">Uncharacterized protein</fullName>
    </submittedName>
</protein>